<evidence type="ECO:0000256" key="1">
    <source>
        <dbReference type="SAM" id="MobiDB-lite"/>
    </source>
</evidence>
<dbReference type="Proteomes" id="UP000076738">
    <property type="component" value="Unassembled WGS sequence"/>
</dbReference>
<evidence type="ECO:0000313" key="3">
    <source>
        <dbReference type="Proteomes" id="UP000076738"/>
    </source>
</evidence>
<reference evidence="2 3" key="1">
    <citation type="journal article" date="2016" name="Mol. Biol. Evol.">
        <title>Comparative Genomics of Early-Diverging Mushroom-Forming Fungi Provides Insights into the Origins of Lignocellulose Decay Capabilities.</title>
        <authorList>
            <person name="Nagy L.G."/>
            <person name="Riley R."/>
            <person name="Tritt A."/>
            <person name="Adam C."/>
            <person name="Daum C."/>
            <person name="Floudas D."/>
            <person name="Sun H."/>
            <person name="Yadav J.S."/>
            <person name="Pangilinan J."/>
            <person name="Larsson K.H."/>
            <person name="Matsuura K."/>
            <person name="Barry K."/>
            <person name="Labutti K."/>
            <person name="Kuo R."/>
            <person name="Ohm R.A."/>
            <person name="Bhattacharya S.S."/>
            <person name="Shirouzu T."/>
            <person name="Yoshinaga Y."/>
            <person name="Martin F.M."/>
            <person name="Grigoriev I.V."/>
            <person name="Hibbett D.S."/>
        </authorList>
    </citation>
    <scope>NUCLEOTIDE SEQUENCE [LARGE SCALE GENOMIC DNA]</scope>
    <source>
        <strain evidence="2 3">TUFC12733</strain>
    </source>
</reference>
<dbReference type="EMBL" id="KV417283">
    <property type="protein sequence ID" value="KZO96596.1"/>
    <property type="molecule type" value="Genomic_DNA"/>
</dbReference>
<name>A0A167MDD4_CALVF</name>
<feature type="region of interest" description="Disordered" evidence="1">
    <location>
        <begin position="263"/>
        <end position="313"/>
    </location>
</feature>
<evidence type="ECO:0000313" key="2">
    <source>
        <dbReference type="EMBL" id="KZO96596.1"/>
    </source>
</evidence>
<accession>A0A167MDD4</accession>
<dbReference type="AlphaFoldDB" id="A0A167MDD4"/>
<feature type="region of interest" description="Disordered" evidence="1">
    <location>
        <begin position="327"/>
        <end position="355"/>
    </location>
</feature>
<feature type="region of interest" description="Disordered" evidence="1">
    <location>
        <begin position="93"/>
        <end position="116"/>
    </location>
</feature>
<keyword evidence="3" id="KW-1185">Reference proteome</keyword>
<feature type="compositionally biased region" description="Acidic residues" evidence="1">
    <location>
        <begin position="100"/>
        <end position="109"/>
    </location>
</feature>
<gene>
    <name evidence="2" type="ORF">CALVIDRAFT_563676</name>
</gene>
<organism evidence="2 3">
    <name type="scientific">Calocera viscosa (strain TUFC12733)</name>
    <dbReference type="NCBI Taxonomy" id="1330018"/>
    <lineage>
        <taxon>Eukaryota</taxon>
        <taxon>Fungi</taxon>
        <taxon>Dikarya</taxon>
        <taxon>Basidiomycota</taxon>
        <taxon>Agaricomycotina</taxon>
        <taxon>Dacrymycetes</taxon>
        <taxon>Dacrymycetales</taxon>
        <taxon>Dacrymycetaceae</taxon>
        <taxon>Calocera</taxon>
    </lineage>
</organism>
<proteinExistence type="predicted"/>
<sequence length="427" mass="46550">MAVAVASAVPFPYSDSPAEYRTPLVFPSFPAPPVRVRRDSGVMVAPAAFSVHRTHSLATKENNAMAKTGGDESTKDDVLMKDAEFDVSSLAASKKRAVRDDEDADELDVSEERESKKRRVASGMTLVDLKINIIVPPTEPTPAPVVEFEPTVVDDADTAELDRQIEQIEKQIAEAMQKLESAAPHVPPSECSDAALSTDAASLVQPQNKPVRPSPLKSFTVTKPGTQISKLCKPASAGCSGSRVAASVPAAIVPPSLPTAVVDRRASAGESKPARTAPTTSMSSLRRSRRLSSLPPVDTKPKRASPPPRDSLYRQALINRMRITSMTDDFGSPSFSPPSTCASLPSTTDEDVDMERVDTDSPVQTPEASPVDPRLFPRQGCLRQMKAEHERRRVEKDFDCDLIWFAAKLQWEMEMTKKNSSRRRRGF</sequence>
<protein>
    <submittedName>
        <fullName evidence="2">Uncharacterized protein</fullName>
    </submittedName>
</protein>
<dbReference type="OrthoDB" id="3359330at2759"/>